<reference evidence="2 3" key="1">
    <citation type="journal article" date="2015" name="Genome Biol. Evol.">
        <title>Comparative Genomics of a Bacterivorous Green Alga Reveals Evolutionary Causalities and Consequences of Phago-Mixotrophic Mode of Nutrition.</title>
        <authorList>
            <person name="Burns J.A."/>
            <person name="Paasch A."/>
            <person name="Narechania A."/>
            <person name="Kim E."/>
        </authorList>
    </citation>
    <scope>NUCLEOTIDE SEQUENCE [LARGE SCALE GENOMIC DNA]</scope>
    <source>
        <strain evidence="2 3">PLY_AMNH</strain>
    </source>
</reference>
<dbReference type="InterPro" id="IPR038450">
    <property type="entry name" value="PSII_Psb27_sf"/>
</dbReference>
<dbReference type="GO" id="GO:0010206">
    <property type="term" value="P:photosystem II repair"/>
    <property type="evidence" value="ECO:0007669"/>
    <property type="project" value="InterPro"/>
</dbReference>
<evidence type="ECO:0000313" key="3">
    <source>
        <dbReference type="Proteomes" id="UP001190700"/>
    </source>
</evidence>
<dbReference type="GO" id="GO:0010207">
    <property type="term" value="P:photosystem II assembly"/>
    <property type="evidence" value="ECO:0007669"/>
    <property type="project" value="InterPro"/>
</dbReference>
<evidence type="ECO:0000256" key="1">
    <source>
        <dbReference type="SAM" id="MobiDB-lite"/>
    </source>
</evidence>
<feature type="region of interest" description="Disordered" evidence="1">
    <location>
        <begin position="90"/>
        <end position="111"/>
    </location>
</feature>
<evidence type="ECO:0000313" key="2">
    <source>
        <dbReference type="EMBL" id="KAK3254151.1"/>
    </source>
</evidence>
<dbReference type="Gene3D" id="1.20.58.810">
    <property type="entry name" value="Photosystem II Pbs27"/>
    <property type="match status" value="1"/>
</dbReference>
<name>A0AAE0F6T7_9CHLO</name>
<dbReference type="Proteomes" id="UP001190700">
    <property type="component" value="Unassembled WGS sequence"/>
</dbReference>
<dbReference type="InterPro" id="IPR025585">
    <property type="entry name" value="PSII_Psb27"/>
</dbReference>
<proteinExistence type="predicted"/>
<dbReference type="EMBL" id="LGRX02024067">
    <property type="protein sequence ID" value="KAK3254151.1"/>
    <property type="molecule type" value="Genomic_DNA"/>
</dbReference>
<comment type="caution">
    <text evidence="2">The sequence shown here is derived from an EMBL/GenBank/DDBJ whole genome shotgun (WGS) entry which is preliminary data.</text>
</comment>
<dbReference type="GO" id="GO:0009523">
    <property type="term" value="C:photosystem II"/>
    <property type="evidence" value="ECO:0007669"/>
    <property type="project" value="InterPro"/>
</dbReference>
<sequence length="211" mass="22684">MESTWNPRRSNYFFSNRPRAAKPTKVQCKAVVEESTAGRRAALSFVGLSAAAAFASRTEAQPLLNGVCPLGEEGQSCRLEQLAKDDDGKGISYAGAADKQPAKPVAKAQDPKYEEQTLAVTALVREYMGLATFDKRRPELSELVKKEGNTWVSKYAPGGSSRKESARALYSALSSLLGQFAFNGIAPMKGALAAQVVANCDKTETFLAQGR</sequence>
<dbReference type="Pfam" id="PF13326">
    <property type="entry name" value="PSII_Pbs27"/>
    <property type="match status" value="1"/>
</dbReference>
<accession>A0AAE0F6T7</accession>
<keyword evidence="3" id="KW-1185">Reference proteome</keyword>
<protein>
    <submittedName>
        <fullName evidence="2">Uncharacterized protein</fullName>
    </submittedName>
</protein>
<gene>
    <name evidence="2" type="ORF">CYMTET_36627</name>
</gene>
<organism evidence="2 3">
    <name type="scientific">Cymbomonas tetramitiformis</name>
    <dbReference type="NCBI Taxonomy" id="36881"/>
    <lineage>
        <taxon>Eukaryota</taxon>
        <taxon>Viridiplantae</taxon>
        <taxon>Chlorophyta</taxon>
        <taxon>Pyramimonadophyceae</taxon>
        <taxon>Pyramimonadales</taxon>
        <taxon>Pyramimonadaceae</taxon>
        <taxon>Cymbomonas</taxon>
    </lineage>
</organism>
<dbReference type="AlphaFoldDB" id="A0AAE0F6T7"/>